<proteinExistence type="predicted"/>
<gene>
    <name evidence="1" type="ordered locus">SVEN_5604</name>
</gene>
<reference evidence="1 2" key="1">
    <citation type="journal article" date="2011" name="BMC Genomics">
        <title>Genome-wide analysis of the role of GlnR in Streptomyces venezuelae provides new insights into global nitrogen regulation in actinomycetes.</title>
        <authorList>
            <person name="Pullan S.T."/>
            <person name="Bibb M.J."/>
            <person name="Merrick M."/>
        </authorList>
    </citation>
    <scope>NUCLEOTIDE SEQUENCE [LARGE SCALE GENOMIC DNA]</scope>
    <source>
        <strain evidence="2">ATCC 10712 / CBS 650.69 / DSM 40230 / JCM 4526 / NBRC 13096 / PD 04745</strain>
    </source>
</reference>
<dbReference type="PATRIC" id="fig|953739.5.peg.830"/>
<evidence type="ECO:0008006" key="3">
    <source>
        <dbReference type="Google" id="ProtNLM"/>
    </source>
</evidence>
<evidence type="ECO:0000313" key="2">
    <source>
        <dbReference type="Proteomes" id="UP000006854"/>
    </source>
</evidence>
<dbReference type="EMBL" id="FR845719">
    <property type="protein sequence ID" value="CCA58890.1"/>
    <property type="molecule type" value="Genomic_DNA"/>
</dbReference>
<name>F2R881_STRVP</name>
<dbReference type="STRING" id="953739.SVEN_5604"/>
<dbReference type="Proteomes" id="UP000006854">
    <property type="component" value="Chromosome"/>
</dbReference>
<sequence length="137" mass="15560">MVQRDSETWRAFLPVRPGARRLLATASVQLQHLPAGDISPQWAYRLRELNRALDRLDELRREHAEVREAHRAAPDSPEKFVDSVAERNEEAWGYLDTWATVGHTLLDIHAAAHEAPARWIPVPTPAPAPARPAGRRW</sequence>
<dbReference type="HOGENOM" id="CLU_1864100_0_0_11"/>
<keyword evidence="2" id="KW-1185">Reference proteome</keyword>
<dbReference type="eggNOG" id="ENOG5032ENY">
    <property type="taxonomic scope" value="Bacteria"/>
</dbReference>
<dbReference type="KEGG" id="sve:SVEN_5604"/>
<evidence type="ECO:0000313" key="1">
    <source>
        <dbReference type="EMBL" id="CCA58890.1"/>
    </source>
</evidence>
<accession>F2R881</accession>
<protein>
    <recommendedName>
        <fullName evidence="3">CHAD domain-containing protein</fullName>
    </recommendedName>
</protein>
<organism evidence="1 2">
    <name type="scientific">Streptomyces venezuelae (strain ATCC 10712 / CBS 650.69 / DSM 40230 / JCM 4526 / NBRC 13096 / PD 04745)</name>
    <dbReference type="NCBI Taxonomy" id="953739"/>
    <lineage>
        <taxon>Bacteria</taxon>
        <taxon>Bacillati</taxon>
        <taxon>Actinomycetota</taxon>
        <taxon>Actinomycetes</taxon>
        <taxon>Kitasatosporales</taxon>
        <taxon>Streptomycetaceae</taxon>
        <taxon>Streptomyces</taxon>
    </lineage>
</organism>
<dbReference type="AlphaFoldDB" id="F2R881"/>
<dbReference type="GeneID" id="51866163"/>
<dbReference type="RefSeq" id="WP_015036785.1">
    <property type="nucleotide sequence ID" value="NC_018750.1"/>
</dbReference>